<keyword evidence="1" id="KW-0812">Transmembrane</keyword>
<feature type="transmembrane region" description="Helical" evidence="1">
    <location>
        <begin position="37"/>
        <end position="54"/>
    </location>
</feature>
<comment type="caution">
    <text evidence="3">The sequence shown here is derived from an EMBL/GenBank/DDBJ whole genome shotgun (WGS) entry which is preliminary data.</text>
</comment>
<gene>
    <name evidence="3" type="ORF">FGK64_14675</name>
</gene>
<keyword evidence="4" id="KW-1185">Reference proteome</keyword>
<dbReference type="Proteomes" id="UP001191082">
    <property type="component" value="Unassembled WGS sequence"/>
</dbReference>
<sequence length="60" mass="6322">MTHAFRLAAALTPLAALPAQAHDGAHIHPHHGGEFLMISAALAIIAVAGTLAWYRNRGDK</sequence>
<evidence type="ECO:0000313" key="4">
    <source>
        <dbReference type="Proteomes" id="UP001191082"/>
    </source>
</evidence>
<accession>A0ABY2X8M3</accession>
<evidence type="ECO:0000256" key="2">
    <source>
        <dbReference type="SAM" id="SignalP"/>
    </source>
</evidence>
<dbReference type="RefSeq" id="WP_138864586.1">
    <property type="nucleotide sequence ID" value="NZ_VCPC01000003.1"/>
</dbReference>
<name>A0ABY2X8M3_9RHOB</name>
<feature type="chain" id="PRO_5045345764" description="Peptidase M23" evidence="2">
    <location>
        <begin position="22"/>
        <end position="60"/>
    </location>
</feature>
<evidence type="ECO:0008006" key="5">
    <source>
        <dbReference type="Google" id="ProtNLM"/>
    </source>
</evidence>
<reference evidence="3 4" key="1">
    <citation type="submission" date="2019-05" db="EMBL/GenBank/DDBJ databases">
        <title>Marivita sp. nov. isolated from sea sediment.</title>
        <authorList>
            <person name="Kim W."/>
        </authorList>
    </citation>
    <scope>NUCLEOTIDE SEQUENCE [LARGE SCALE GENOMIC DNA]</scope>
    <source>
        <strain evidence="3 4">CAU 1492</strain>
    </source>
</reference>
<keyword evidence="1" id="KW-0472">Membrane</keyword>
<proteinExistence type="predicted"/>
<feature type="signal peptide" evidence="2">
    <location>
        <begin position="1"/>
        <end position="21"/>
    </location>
</feature>
<organism evidence="3 4">
    <name type="scientific">Arenibacterium halophilum</name>
    <dbReference type="NCBI Taxonomy" id="2583821"/>
    <lineage>
        <taxon>Bacteria</taxon>
        <taxon>Pseudomonadati</taxon>
        <taxon>Pseudomonadota</taxon>
        <taxon>Alphaproteobacteria</taxon>
        <taxon>Rhodobacterales</taxon>
        <taxon>Paracoccaceae</taxon>
        <taxon>Arenibacterium</taxon>
    </lineage>
</organism>
<dbReference type="EMBL" id="VCPC01000003">
    <property type="protein sequence ID" value="TMV11520.1"/>
    <property type="molecule type" value="Genomic_DNA"/>
</dbReference>
<evidence type="ECO:0000256" key="1">
    <source>
        <dbReference type="SAM" id="Phobius"/>
    </source>
</evidence>
<keyword evidence="2" id="KW-0732">Signal</keyword>
<keyword evidence="1" id="KW-1133">Transmembrane helix</keyword>
<evidence type="ECO:0000313" key="3">
    <source>
        <dbReference type="EMBL" id="TMV11520.1"/>
    </source>
</evidence>
<protein>
    <recommendedName>
        <fullName evidence="5">Peptidase M23</fullName>
    </recommendedName>
</protein>